<evidence type="ECO:0000259" key="1">
    <source>
        <dbReference type="Pfam" id="PF03144"/>
    </source>
</evidence>
<reference evidence="2 3" key="1">
    <citation type="submission" date="2016-06" db="EMBL/GenBank/DDBJ databases">
        <authorList>
            <person name="Kjaerup R.B."/>
            <person name="Dalgaard T.S."/>
            <person name="Juul-Madsen H.R."/>
        </authorList>
    </citation>
    <scope>NUCLEOTIDE SEQUENCE [LARGE SCALE GENOMIC DNA]</scope>
    <source>
        <strain evidence="2 3">1276495.2</strain>
    </source>
</reference>
<sequence>MFRMTVQDVFVIRGRGAVATGRVEYGELRVGDQVRINDGPTVRVDAIEQFRKKVDTATTGDNIGILLSKLKKDDLAAGDIITSTGGAFLA</sequence>
<dbReference type="GO" id="GO:0005525">
    <property type="term" value="F:GTP binding"/>
    <property type="evidence" value="ECO:0007669"/>
    <property type="project" value="InterPro"/>
</dbReference>
<dbReference type="EMBL" id="LZLM01000072">
    <property type="protein sequence ID" value="OBJ85434.1"/>
    <property type="molecule type" value="Genomic_DNA"/>
</dbReference>
<dbReference type="PANTHER" id="PTHR43721">
    <property type="entry name" value="ELONGATION FACTOR TU-RELATED"/>
    <property type="match status" value="1"/>
</dbReference>
<dbReference type="SUPFAM" id="SSF50447">
    <property type="entry name" value="Translation proteins"/>
    <property type="match status" value="1"/>
</dbReference>
<dbReference type="InterPro" id="IPR004161">
    <property type="entry name" value="EFTu-like_2"/>
</dbReference>
<dbReference type="AlphaFoldDB" id="A0A1A3DJA9"/>
<keyword evidence="2" id="KW-0648">Protein biosynthesis</keyword>
<comment type="caution">
    <text evidence="2">The sequence shown here is derived from an EMBL/GenBank/DDBJ whole genome shotgun (WGS) entry which is preliminary data.</text>
</comment>
<dbReference type="PANTHER" id="PTHR43721:SF22">
    <property type="entry name" value="ELONGATION FACTOR TU, MITOCHONDRIAL"/>
    <property type="match status" value="1"/>
</dbReference>
<feature type="domain" description="Translation elongation factor EFTu-like" evidence="1">
    <location>
        <begin position="16"/>
        <end position="82"/>
    </location>
</feature>
<dbReference type="GeneID" id="61214107"/>
<dbReference type="InterPro" id="IPR050055">
    <property type="entry name" value="EF-Tu_GTPase"/>
</dbReference>
<evidence type="ECO:0000313" key="2">
    <source>
        <dbReference type="EMBL" id="OBJ85434.1"/>
    </source>
</evidence>
<name>A0A1A3DJA9_MYCAS</name>
<keyword evidence="2" id="KW-0251">Elongation factor</keyword>
<dbReference type="Proteomes" id="UP000093925">
    <property type="component" value="Unassembled WGS sequence"/>
</dbReference>
<dbReference type="Gene3D" id="2.40.30.10">
    <property type="entry name" value="Translation factors"/>
    <property type="match status" value="1"/>
</dbReference>
<dbReference type="GO" id="GO:0003746">
    <property type="term" value="F:translation elongation factor activity"/>
    <property type="evidence" value="ECO:0007669"/>
    <property type="project" value="UniProtKB-KW"/>
</dbReference>
<organism evidence="2 3">
    <name type="scientific">Mycobacterium asiaticum</name>
    <dbReference type="NCBI Taxonomy" id="1790"/>
    <lineage>
        <taxon>Bacteria</taxon>
        <taxon>Bacillati</taxon>
        <taxon>Actinomycetota</taxon>
        <taxon>Actinomycetes</taxon>
        <taxon>Mycobacteriales</taxon>
        <taxon>Mycobacteriaceae</taxon>
        <taxon>Mycobacterium</taxon>
    </lineage>
</organism>
<proteinExistence type="predicted"/>
<dbReference type="Pfam" id="PF03144">
    <property type="entry name" value="GTP_EFTU_D2"/>
    <property type="match status" value="1"/>
</dbReference>
<dbReference type="InterPro" id="IPR009000">
    <property type="entry name" value="Transl_B-barrel_sf"/>
</dbReference>
<dbReference type="RefSeq" id="WP_036360015.1">
    <property type="nucleotide sequence ID" value="NZ_LZKS01000005.1"/>
</dbReference>
<protein>
    <submittedName>
        <fullName evidence="2">Elongation factor Tu</fullName>
    </submittedName>
</protein>
<evidence type="ECO:0000313" key="3">
    <source>
        <dbReference type="Proteomes" id="UP000093925"/>
    </source>
</evidence>
<dbReference type="OrthoDB" id="3829909at2"/>
<accession>A0A1A3DJA9</accession>
<gene>
    <name evidence="2" type="ORF">A5640_01650</name>
</gene>